<evidence type="ECO:0000313" key="3">
    <source>
        <dbReference type="EMBL" id="PUU80785.1"/>
    </source>
</evidence>
<accession>A0A2T6ZZB5</accession>
<keyword evidence="2" id="KW-1133">Transmembrane helix</keyword>
<dbReference type="PANTHER" id="PTHR35519:SF2">
    <property type="entry name" value="PH DOMAIN PROTEIN"/>
    <property type="match status" value="1"/>
</dbReference>
<feature type="compositionally biased region" description="Gly residues" evidence="1">
    <location>
        <begin position="213"/>
        <end position="223"/>
    </location>
</feature>
<evidence type="ECO:0008006" key="5">
    <source>
        <dbReference type="Google" id="ProtNLM"/>
    </source>
</evidence>
<feature type="compositionally biased region" description="Basic residues" evidence="1">
    <location>
        <begin position="254"/>
        <end position="271"/>
    </location>
</feature>
<dbReference type="Pfam" id="PF13430">
    <property type="entry name" value="DUF4112"/>
    <property type="match status" value="1"/>
</dbReference>
<sequence>MSELIAKFVFNKILRENAGNDNGTDDPYFETVPAGRLSLGGKTKRRKKALPPGLSGEDEKTLIKVKRRAYRLDMALGSFCGMRIGWSSLIAIIPGIGDVIDMMLALMVIRTASQANLPSNVTIRMMFNVIFDFVIGLVPFLGDILDIGFKANTRNAIVLESYLRERGAENIRRQGLPQQPDPSLGDNFDRDEQQEVITQQPGAQPPPSYQRGGFLGGLLGGGATVDDVEAQHASASAPSSSRHDSTRHDSSKHGSSRHGSSRHGSSRNGRHEKREGGTTVGTSGR</sequence>
<keyword evidence="4" id="KW-1185">Reference proteome</keyword>
<dbReference type="AlphaFoldDB" id="A0A2T6ZZB5"/>
<reference evidence="3 4" key="1">
    <citation type="submission" date="2017-04" db="EMBL/GenBank/DDBJ databases">
        <title>Draft genome sequence of Tuber borchii Vittad., a whitish edible truffle.</title>
        <authorList>
            <consortium name="DOE Joint Genome Institute"/>
            <person name="Murat C."/>
            <person name="Kuo A."/>
            <person name="Barry K.W."/>
            <person name="Clum A."/>
            <person name="Dockter R.B."/>
            <person name="Fauchery L."/>
            <person name="Iotti M."/>
            <person name="Kohler A."/>
            <person name="Labutti K."/>
            <person name="Lindquist E.A."/>
            <person name="Lipzen A."/>
            <person name="Ohm R.A."/>
            <person name="Wang M."/>
            <person name="Grigoriev I.V."/>
            <person name="Zambonelli A."/>
            <person name="Martin F.M."/>
        </authorList>
    </citation>
    <scope>NUCLEOTIDE SEQUENCE [LARGE SCALE GENOMIC DNA]</scope>
    <source>
        <strain evidence="3 4">Tbo3840</strain>
    </source>
</reference>
<proteinExistence type="predicted"/>
<keyword evidence="2" id="KW-0812">Transmembrane</keyword>
<dbReference type="InterPro" id="IPR025187">
    <property type="entry name" value="DUF4112"/>
</dbReference>
<feature type="region of interest" description="Disordered" evidence="1">
    <location>
        <begin position="198"/>
        <end position="285"/>
    </location>
</feature>
<organism evidence="3 4">
    <name type="scientific">Tuber borchii</name>
    <name type="common">White truffle</name>
    <dbReference type="NCBI Taxonomy" id="42251"/>
    <lineage>
        <taxon>Eukaryota</taxon>
        <taxon>Fungi</taxon>
        <taxon>Dikarya</taxon>
        <taxon>Ascomycota</taxon>
        <taxon>Pezizomycotina</taxon>
        <taxon>Pezizomycetes</taxon>
        <taxon>Pezizales</taxon>
        <taxon>Tuberaceae</taxon>
        <taxon>Tuber</taxon>
    </lineage>
</organism>
<evidence type="ECO:0000256" key="2">
    <source>
        <dbReference type="SAM" id="Phobius"/>
    </source>
</evidence>
<evidence type="ECO:0000256" key="1">
    <source>
        <dbReference type="SAM" id="MobiDB-lite"/>
    </source>
</evidence>
<dbReference type="EMBL" id="NESQ01000057">
    <property type="protein sequence ID" value="PUU80785.1"/>
    <property type="molecule type" value="Genomic_DNA"/>
</dbReference>
<evidence type="ECO:0000313" key="4">
    <source>
        <dbReference type="Proteomes" id="UP000244722"/>
    </source>
</evidence>
<keyword evidence="2" id="KW-0472">Membrane</keyword>
<dbReference type="PANTHER" id="PTHR35519">
    <property type="entry name" value="MEMBRANE PROTEINS"/>
    <property type="match status" value="1"/>
</dbReference>
<protein>
    <recommendedName>
        <fullName evidence="5">PH domain-containing protein</fullName>
    </recommendedName>
</protein>
<gene>
    <name evidence="3" type="ORF">B9Z19DRAFT_1100088</name>
</gene>
<dbReference type="OrthoDB" id="2103474at2759"/>
<feature type="transmembrane region" description="Helical" evidence="2">
    <location>
        <begin position="84"/>
        <end position="109"/>
    </location>
</feature>
<dbReference type="STRING" id="42251.A0A2T6ZZB5"/>
<dbReference type="Proteomes" id="UP000244722">
    <property type="component" value="Unassembled WGS sequence"/>
</dbReference>
<name>A0A2T6ZZB5_TUBBO</name>
<comment type="caution">
    <text evidence="3">The sequence shown here is derived from an EMBL/GenBank/DDBJ whole genome shotgun (WGS) entry which is preliminary data.</text>
</comment>
<feature type="compositionally biased region" description="Basic and acidic residues" evidence="1">
    <location>
        <begin position="241"/>
        <end position="252"/>
    </location>
</feature>
<feature type="transmembrane region" description="Helical" evidence="2">
    <location>
        <begin position="121"/>
        <end position="142"/>
    </location>
</feature>